<comment type="similarity">
    <text evidence="1">Belongs to the bacterial sugar transferase family.</text>
</comment>
<dbReference type="PANTHER" id="PTHR30576">
    <property type="entry name" value="COLANIC BIOSYNTHESIS UDP-GLUCOSE LIPID CARRIER TRANSFERASE"/>
    <property type="match status" value="1"/>
</dbReference>
<evidence type="ECO:0000313" key="4">
    <source>
        <dbReference type="EMBL" id="TYA71861.1"/>
    </source>
</evidence>
<dbReference type="InterPro" id="IPR003362">
    <property type="entry name" value="Bact_transf"/>
</dbReference>
<evidence type="ECO:0000256" key="2">
    <source>
        <dbReference type="SAM" id="Phobius"/>
    </source>
</evidence>
<dbReference type="GO" id="GO:0016780">
    <property type="term" value="F:phosphotransferase activity, for other substituted phosphate groups"/>
    <property type="evidence" value="ECO:0007669"/>
    <property type="project" value="TreeGrafter"/>
</dbReference>
<sequence>MYRNFLKRVLDFFLALISLLIFSPIFIVITLVLIFVNEGKPFFTQKRPGKNEKIFRIIKFKSMTDKKDINGNLLPDSYRLTFFGKILRKTSLDEIPQLLNVIKGDMSFIGPRPLLIRYLPYYTEKEKLRHSVRPGITGLAQISGRNFLNWDERLQKDVEYVQNLSLFFDISILFKTLKKVILRKDVAENATAIMIDLDELRRKN</sequence>
<keyword evidence="2" id="KW-0812">Transmembrane</keyword>
<protein>
    <submittedName>
        <fullName evidence="4">Sugar transferase</fullName>
    </submittedName>
</protein>
<keyword evidence="2" id="KW-1133">Transmembrane helix</keyword>
<evidence type="ECO:0000259" key="3">
    <source>
        <dbReference type="Pfam" id="PF02397"/>
    </source>
</evidence>
<dbReference type="EMBL" id="VSDQ01000718">
    <property type="protein sequence ID" value="TYA71861.1"/>
    <property type="molecule type" value="Genomic_DNA"/>
</dbReference>
<keyword evidence="4" id="KW-0808">Transferase</keyword>
<keyword evidence="5" id="KW-1185">Reference proteome</keyword>
<comment type="caution">
    <text evidence="4">The sequence shown here is derived from an EMBL/GenBank/DDBJ whole genome shotgun (WGS) entry which is preliminary data.</text>
</comment>
<dbReference type="AlphaFoldDB" id="A0A5D0HKL6"/>
<feature type="domain" description="Bacterial sugar transferase" evidence="3">
    <location>
        <begin position="7"/>
        <end position="181"/>
    </location>
</feature>
<name>A0A5D0HKL6_9FLAO</name>
<dbReference type="Proteomes" id="UP000323930">
    <property type="component" value="Unassembled WGS sequence"/>
</dbReference>
<evidence type="ECO:0000256" key="1">
    <source>
        <dbReference type="ARBA" id="ARBA00006464"/>
    </source>
</evidence>
<dbReference type="RefSeq" id="WP_148544848.1">
    <property type="nucleotide sequence ID" value="NZ_VSDQ01000718.1"/>
</dbReference>
<evidence type="ECO:0000313" key="5">
    <source>
        <dbReference type="Proteomes" id="UP000323930"/>
    </source>
</evidence>
<feature type="transmembrane region" description="Helical" evidence="2">
    <location>
        <begin position="12"/>
        <end position="36"/>
    </location>
</feature>
<dbReference type="Pfam" id="PF02397">
    <property type="entry name" value="Bac_transf"/>
    <property type="match status" value="1"/>
</dbReference>
<organism evidence="4 5">
    <name type="scientific">Seonamhaeicola marinus</name>
    <dbReference type="NCBI Taxonomy" id="1912246"/>
    <lineage>
        <taxon>Bacteria</taxon>
        <taxon>Pseudomonadati</taxon>
        <taxon>Bacteroidota</taxon>
        <taxon>Flavobacteriia</taxon>
        <taxon>Flavobacteriales</taxon>
        <taxon>Flavobacteriaceae</taxon>
    </lineage>
</organism>
<reference evidence="4 5" key="1">
    <citation type="submission" date="2019-08" db="EMBL/GenBank/DDBJ databases">
        <title>Seonamhaeicola sediminis sp. nov., isolated from marine sediment.</title>
        <authorList>
            <person name="Cao W.R."/>
        </authorList>
    </citation>
    <scope>NUCLEOTIDE SEQUENCE [LARGE SCALE GENOMIC DNA]</scope>
    <source>
        <strain evidence="4 5">B011</strain>
    </source>
</reference>
<dbReference type="OrthoDB" id="9808602at2"/>
<accession>A0A5D0HKL6</accession>
<dbReference type="PANTHER" id="PTHR30576:SF8">
    <property type="entry name" value="UNDECAPRENYL-PHOSPHATE GALACTOSE PHOSPHOTRANSFERASE"/>
    <property type="match status" value="1"/>
</dbReference>
<keyword evidence="2" id="KW-0472">Membrane</keyword>
<gene>
    <name evidence="4" type="ORF">FUA24_20130</name>
</gene>
<proteinExistence type="inferred from homology"/>